<dbReference type="AlphaFoldDB" id="A0A822XUU5"/>
<gene>
    <name evidence="1" type="ORF">HUJ06_026858</name>
</gene>
<comment type="caution">
    <text evidence="1">The sequence shown here is derived from an EMBL/GenBank/DDBJ whole genome shotgun (WGS) entry which is preliminary data.</text>
</comment>
<proteinExistence type="predicted"/>
<name>A0A822XUU5_NELNU</name>
<organism evidence="1 2">
    <name type="scientific">Nelumbo nucifera</name>
    <name type="common">Sacred lotus</name>
    <dbReference type="NCBI Taxonomy" id="4432"/>
    <lineage>
        <taxon>Eukaryota</taxon>
        <taxon>Viridiplantae</taxon>
        <taxon>Streptophyta</taxon>
        <taxon>Embryophyta</taxon>
        <taxon>Tracheophyta</taxon>
        <taxon>Spermatophyta</taxon>
        <taxon>Magnoliopsida</taxon>
        <taxon>Proteales</taxon>
        <taxon>Nelumbonaceae</taxon>
        <taxon>Nelumbo</taxon>
    </lineage>
</organism>
<evidence type="ECO:0000313" key="1">
    <source>
        <dbReference type="EMBL" id="DAD25394.1"/>
    </source>
</evidence>
<evidence type="ECO:0000313" key="2">
    <source>
        <dbReference type="Proteomes" id="UP000607653"/>
    </source>
</evidence>
<protein>
    <submittedName>
        <fullName evidence="1">Uncharacterized protein</fullName>
    </submittedName>
</protein>
<reference evidence="1 2" key="1">
    <citation type="journal article" date="2020" name="Mol. Biol. Evol.">
        <title>Distinct Expression and Methylation Patterns for Genes with Different Fates following a Single Whole-Genome Duplication in Flowering Plants.</title>
        <authorList>
            <person name="Shi T."/>
            <person name="Rahmani R.S."/>
            <person name="Gugger P.F."/>
            <person name="Wang M."/>
            <person name="Li H."/>
            <person name="Zhang Y."/>
            <person name="Li Z."/>
            <person name="Wang Q."/>
            <person name="Van de Peer Y."/>
            <person name="Marchal K."/>
            <person name="Chen J."/>
        </authorList>
    </citation>
    <scope>NUCLEOTIDE SEQUENCE [LARGE SCALE GENOMIC DNA]</scope>
    <source>
        <tissue evidence="1">Leaf</tissue>
    </source>
</reference>
<accession>A0A822XUU5</accession>
<dbReference type="Proteomes" id="UP000607653">
    <property type="component" value="Unassembled WGS sequence"/>
</dbReference>
<keyword evidence="2" id="KW-1185">Reference proteome</keyword>
<sequence>MDFMISSKNHLAFSQSEKINYFGDRQDPETKDPFTTCLYLKPSNTSEALDKDDVLQMDDFLREERCLEDAFSAP</sequence>
<dbReference type="EMBL" id="DUZY01000001">
    <property type="protein sequence ID" value="DAD25394.1"/>
    <property type="molecule type" value="Genomic_DNA"/>
</dbReference>